<feature type="compositionally biased region" description="Low complexity" evidence="8">
    <location>
        <begin position="295"/>
        <end position="310"/>
    </location>
</feature>
<dbReference type="Pfam" id="PF02845">
    <property type="entry name" value="CUE"/>
    <property type="match status" value="1"/>
</dbReference>
<dbReference type="GO" id="GO:0008270">
    <property type="term" value="F:zinc ion binding"/>
    <property type="evidence" value="ECO:0007669"/>
    <property type="project" value="UniProtKB-KW"/>
</dbReference>
<reference evidence="10 11" key="1">
    <citation type="journal article" date="2021" name="Cell">
        <title>Tracing the genetic footprints of vertebrate landing in non-teleost ray-finned fishes.</title>
        <authorList>
            <person name="Bi X."/>
            <person name="Wang K."/>
            <person name="Yang L."/>
            <person name="Pan H."/>
            <person name="Jiang H."/>
            <person name="Wei Q."/>
            <person name="Fang M."/>
            <person name="Yu H."/>
            <person name="Zhu C."/>
            <person name="Cai Y."/>
            <person name="He Y."/>
            <person name="Gan X."/>
            <person name="Zeng H."/>
            <person name="Yu D."/>
            <person name="Zhu Y."/>
            <person name="Jiang H."/>
            <person name="Qiu Q."/>
            <person name="Yang H."/>
            <person name="Zhang Y.E."/>
            <person name="Wang W."/>
            <person name="Zhu M."/>
            <person name="He S."/>
            <person name="Zhang G."/>
        </authorList>
    </citation>
    <scope>NUCLEOTIDE SEQUENCE [LARGE SCALE GENOMIC DNA]</scope>
    <source>
        <strain evidence="10">Bchr_013</strain>
    </source>
</reference>
<keyword evidence="1" id="KW-0597">Phosphoprotein</keyword>
<sequence>MAQGSQPLDVKKLHDLKQRFPEIPDGVVSQCMLQNNSNLEACCRALAQESSKYLYGEYHSPDDCRINRNHMLHINLGIHSPTGFQADNVKANGGRTLVHSSSDGHIDPQRGNSGSKQQMICMIQEPHSAPAIVAPSPGYNPFFMNEQARSAGTPPPVSLPPGMNTSPMQGLSPTFTPIPRYGLNPITVTLSPNIPVAPCALQLSSQITNCPYGTGSNSVYIRTTSSQSPSGRHTPQSSPWHSPTAQCHIQPYSQQPHPISVYQTQPLPYQPSQYSSKQPQMSQQPYRSPPPSQFPSPYSSPQHQIQSSQPGHQTAHVFMPISPPTMSSLPYNQQQQSPSYQQQGAQPGSYIPYLSKNPIKNQIEITLETPQRPLNRSSSPVPNQQQRGQNSMYIATNPAPGSPSRGISGVPVNIGGQPQSASFIPAMYIHQGLPLTQQAPTPPQEGSGGGQVAASSPKARVAQANNSSYTFKIKVSPRMQVQRQSDSPTLESESILNLVEEGEHTGAPEPIQPISALPGTFGDRRSREYHRKSSSGSDDYAYTQALLLHQRARMERLVKELQIEQQKLEHLKSDVNEMEYDLMQRRLRRVNATYLIPAPEDMTRQRNLNRQLQIDIDCMLKETDLLRSRGKFDPNAVNSFYDNIPPGPIVPPKPVKKGELSMSDIQDPFLVSVHIITDLGNGQVLQKAIDSILAWIHPDLKLFRVSERGYWKKPKKSRYEIVIQPALAVILFLQEDYGEQQILKLHQSLQKPPWQYHHTESVNGHMLPYMACNQDYFILSSGTPLWAIRQVHYGKEIVRFTIYCSHNNFLDMVKMYQLILKRSVSQKKGDFCFFIVYSNIDTEIQLSLKRLPKGQYPTPTEYAIVEFRVKSIGELVPMLPNPCTPISDVRWQTVDYDGNRILLQVRKPSRNFHRRHTVSQYNLEQESSLSSPLVCIHHGRGPVSYRNRRYQKGGTTSSRSRQHLRHSQQDLSSYCQGDSTSRRSSSSSETSLSAQRSRSLYCLPSAVDSSSFTSSVLSRAVSDRNISFSVFTDDLDDADETDVDTGLKMRSSDMTVVSGYSRLGDPFQGCRSSSEKICQTYSSKTLPSQARLQSMMKNPVPSFSQLSCGSLPSLTDILHASSSSRDLWPASVYQHKLTTSVTQRHPKDHRHSKKTDTTSFLYHDNFRKFTTGGP</sequence>
<organism evidence="10 11">
    <name type="scientific">Polypterus senegalus</name>
    <name type="common">Senegal bichir</name>
    <dbReference type="NCBI Taxonomy" id="55291"/>
    <lineage>
        <taxon>Eukaryota</taxon>
        <taxon>Metazoa</taxon>
        <taxon>Chordata</taxon>
        <taxon>Craniata</taxon>
        <taxon>Vertebrata</taxon>
        <taxon>Euteleostomi</taxon>
        <taxon>Actinopterygii</taxon>
        <taxon>Polypteriformes</taxon>
        <taxon>Polypteridae</taxon>
        <taxon>Polypterus</taxon>
    </lineage>
</organism>
<keyword evidence="6 7" id="KW-0175">Coiled coil</keyword>
<dbReference type="GO" id="GO:0043130">
    <property type="term" value="F:ubiquitin binding"/>
    <property type="evidence" value="ECO:0007669"/>
    <property type="project" value="InterPro"/>
</dbReference>
<dbReference type="CDD" id="cd14362">
    <property type="entry name" value="CUE_TAB2_TAB3"/>
    <property type="match status" value="1"/>
</dbReference>
<feature type="region of interest" description="Disordered" evidence="8">
    <location>
        <begin position="221"/>
        <end position="350"/>
    </location>
</feature>
<dbReference type="GO" id="GO:0005829">
    <property type="term" value="C:cytosol"/>
    <property type="evidence" value="ECO:0007669"/>
    <property type="project" value="UniProtKB-ARBA"/>
</dbReference>
<dbReference type="Pfam" id="PF15067">
    <property type="entry name" value="FAM124"/>
    <property type="match status" value="1"/>
</dbReference>
<dbReference type="GO" id="GO:0070062">
    <property type="term" value="C:extracellular exosome"/>
    <property type="evidence" value="ECO:0007669"/>
    <property type="project" value="TreeGrafter"/>
</dbReference>
<feature type="compositionally biased region" description="Low complexity" evidence="8">
    <location>
        <begin position="982"/>
        <end position="992"/>
    </location>
</feature>
<evidence type="ECO:0000259" key="9">
    <source>
        <dbReference type="PROSITE" id="PS51140"/>
    </source>
</evidence>
<evidence type="ECO:0000256" key="6">
    <source>
        <dbReference type="ARBA" id="ARBA00023054"/>
    </source>
</evidence>
<dbReference type="PANTHER" id="PTHR46253">
    <property type="entry name" value="TGF-BETA-ACTIVATED KINASE 1 AND MAP3K7-BINDING PROTEIN TAB"/>
    <property type="match status" value="1"/>
</dbReference>
<dbReference type="GO" id="GO:0043123">
    <property type="term" value="P:positive regulation of canonical NF-kappaB signal transduction"/>
    <property type="evidence" value="ECO:0007669"/>
    <property type="project" value="TreeGrafter"/>
</dbReference>
<dbReference type="Gene3D" id="1.10.8.10">
    <property type="entry name" value="DNA helicase RuvA subunit, C-terminal domain"/>
    <property type="match status" value="1"/>
</dbReference>
<evidence type="ECO:0000256" key="1">
    <source>
        <dbReference type="ARBA" id="ARBA00022553"/>
    </source>
</evidence>
<keyword evidence="5" id="KW-0832">Ubl conjugation</keyword>
<dbReference type="EMBL" id="JAATIS010008602">
    <property type="protein sequence ID" value="KAG2456400.1"/>
    <property type="molecule type" value="Genomic_DNA"/>
</dbReference>
<evidence type="ECO:0000256" key="7">
    <source>
        <dbReference type="SAM" id="Coils"/>
    </source>
</evidence>
<evidence type="ECO:0000256" key="3">
    <source>
        <dbReference type="ARBA" id="ARBA00022771"/>
    </source>
</evidence>
<dbReference type="AlphaFoldDB" id="A0A8X7WVL8"/>
<dbReference type="InterPro" id="IPR003892">
    <property type="entry name" value="CUE"/>
</dbReference>
<evidence type="ECO:0000256" key="2">
    <source>
        <dbReference type="ARBA" id="ARBA00022723"/>
    </source>
</evidence>
<dbReference type="FunFam" id="1.10.8.10:FF:000025">
    <property type="entry name" value="TGF-beta-activated kinase 1 and MAP3K7-binding protein 3"/>
    <property type="match status" value="1"/>
</dbReference>
<evidence type="ECO:0000313" key="10">
    <source>
        <dbReference type="EMBL" id="KAG2456400.1"/>
    </source>
</evidence>
<keyword evidence="11" id="KW-1185">Reference proteome</keyword>
<keyword evidence="2" id="KW-0479">Metal-binding</keyword>
<proteinExistence type="predicted"/>
<gene>
    <name evidence="10" type="primary">Tab3</name>
    <name evidence="10" type="ORF">GTO96_0013526</name>
</gene>
<evidence type="ECO:0000256" key="5">
    <source>
        <dbReference type="ARBA" id="ARBA00022843"/>
    </source>
</evidence>
<dbReference type="PROSITE" id="PS51140">
    <property type="entry name" value="CUE"/>
    <property type="match status" value="1"/>
</dbReference>
<feature type="region of interest" description="Disordered" evidence="8">
    <location>
        <begin position="435"/>
        <end position="454"/>
    </location>
</feature>
<protein>
    <submittedName>
        <fullName evidence="10">TAB3 protein</fullName>
    </submittedName>
</protein>
<feature type="domain" description="CUE" evidence="9">
    <location>
        <begin position="8"/>
        <end position="51"/>
    </location>
</feature>
<feature type="non-terminal residue" evidence="10">
    <location>
        <position position="1"/>
    </location>
</feature>
<feature type="compositionally biased region" description="Polar residues" evidence="8">
    <location>
        <begin position="221"/>
        <end position="257"/>
    </location>
</feature>
<feature type="region of interest" description="Disordered" evidence="8">
    <location>
        <begin position="944"/>
        <end position="992"/>
    </location>
</feature>
<dbReference type="Proteomes" id="UP000886611">
    <property type="component" value="Unassembled WGS sequence"/>
</dbReference>
<feature type="non-terminal residue" evidence="10">
    <location>
        <position position="1174"/>
    </location>
</feature>
<dbReference type="SMART" id="SM00546">
    <property type="entry name" value="CUE"/>
    <property type="match status" value="1"/>
</dbReference>
<dbReference type="InterPro" id="IPR046365">
    <property type="entry name" value="FAM124_dom"/>
</dbReference>
<keyword evidence="4" id="KW-0862">Zinc</keyword>
<accession>A0A8X7WVL8</accession>
<evidence type="ECO:0000256" key="8">
    <source>
        <dbReference type="SAM" id="MobiDB-lite"/>
    </source>
</evidence>
<feature type="compositionally biased region" description="Low complexity" evidence="8">
    <location>
        <begin position="262"/>
        <end position="286"/>
    </location>
</feature>
<evidence type="ECO:0000256" key="4">
    <source>
        <dbReference type="ARBA" id="ARBA00022833"/>
    </source>
</evidence>
<dbReference type="InterPro" id="IPR041911">
    <property type="entry name" value="TAB2/3_CUE"/>
</dbReference>
<feature type="coiled-coil region" evidence="7">
    <location>
        <begin position="547"/>
        <end position="581"/>
    </location>
</feature>
<comment type="caution">
    <text evidence="10">The sequence shown here is derived from an EMBL/GenBank/DDBJ whole genome shotgun (WGS) entry which is preliminary data.</text>
</comment>
<dbReference type="PANTHER" id="PTHR46253:SF3">
    <property type="entry name" value="TGF-BETA-ACTIVATED KINASE 1 AND MAP3K7-BINDING PROTEIN 3"/>
    <property type="match status" value="1"/>
</dbReference>
<keyword evidence="3" id="KW-0863">Zinc-finger</keyword>
<evidence type="ECO:0000313" key="11">
    <source>
        <dbReference type="Proteomes" id="UP000886611"/>
    </source>
</evidence>
<name>A0A8X7WVL8_POLSE</name>
<feature type="region of interest" description="Disordered" evidence="8">
    <location>
        <begin position="504"/>
        <end position="537"/>
    </location>
</feature>
<feature type="compositionally biased region" description="Low complexity" evidence="8">
    <location>
        <begin position="327"/>
        <end position="350"/>
    </location>
</feature>